<keyword evidence="4" id="KW-1185">Reference proteome</keyword>
<reference evidence="3" key="1">
    <citation type="submission" date="2018-03" db="EMBL/GenBank/DDBJ databases">
        <authorList>
            <person name="Guldener U."/>
        </authorList>
    </citation>
    <scope>NUCLEOTIDE SEQUENCE</scope>
</reference>
<dbReference type="PANTHER" id="PTHR24148:SF64">
    <property type="entry name" value="HETEROKARYON INCOMPATIBILITY DOMAIN-CONTAINING PROTEIN"/>
    <property type="match status" value="1"/>
</dbReference>
<dbReference type="InterPro" id="IPR052895">
    <property type="entry name" value="HetReg/Transcr_Mod"/>
</dbReference>
<evidence type="ECO:0000313" key="3">
    <source>
        <dbReference type="EMBL" id="SPO07582.1"/>
    </source>
</evidence>
<protein>
    <recommendedName>
        <fullName evidence="2">Heterokaryon incompatibility domain-containing protein</fullName>
    </recommendedName>
</protein>
<evidence type="ECO:0000313" key="4">
    <source>
        <dbReference type="Proteomes" id="UP001187682"/>
    </source>
</evidence>
<dbReference type="InterPro" id="IPR010730">
    <property type="entry name" value="HET"/>
</dbReference>
<gene>
    <name evidence="3" type="ORF">DNG_10277</name>
</gene>
<dbReference type="AlphaFoldDB" id="A0AAE8N7E9"/>
<feature type="region of interest" description="Disordered" evidence="1">
    <location>
        <begin position="1"/>
        <end position="31"/>
    </location>
</feature>
<feature type="domain" description="Heterokaryon incompatibility" evidence="2">
    <location>
        <begin position="70"/>
        <end position="211"/>
    </location>
</feature>
<evidence type="ECO:0000259" key="2">
    <source>
        <dbReference type="Pfam" id="PF06985"/>
    </source>
</evidence>
<dbReference type="EMBL" id="ONZQ02000022">
    <property type="protein sequence ID" value="SPO07582.1"/>
    <property type="molecule type" value="Genomic_DNA"/>
</dbReference>
<dbReference type="Proteomes" id="UP001187682">
    <property type="component" value="Unassembled WGS sequence"/>
</dbReference>
<accession>A0AAE8N7E9</accession>
<organism evidence="3 4">
    <name type="scientific">Cephalotrichum gorgonifer</name>
    <dbReference type="NCBI Taxonomy" id="2041049"/>
    <lineage>
        <taxon>Eukaryota</taxon>
        <taxon>Fungi</taxon>
        <taxon>Dikarya</taxon>
        <taxon>Ascomycota</taxon>
        <taxon>Pezizomycotina</taxon>
        <taxon>Sordariomycetes</taxon>
        <taxon>Hypocreomycetidae</taxon>
        <taxon>Microascales</taxon>
        <taxon>Microascaceae</taxon>
        <taxon>Cephalotrichum</taxon>
    </lineage>
</organism>
<sequence length="450" mass="51628">MSANQSRRRTDPGPSPVSSSRPKIDKTLPYQGRELDENSIRLVEIQPAADERDPLVCTLREVTFGSRPKFEALSYMWGIEKSDHAITLNELPFDVGPNLLDALFFLRRQVASGKARQPFWIDAICINQSDVEERNRQLRIMDQIYFRAVMVVVWLGSRYTEFTREPVGVLVPEDGEKDEEGSSESGDSIQKKMVRLLRTDPYWYRLWILQEIGRANRLRVCYGDESFPWEHFMHLITMHNSDGNTGPLRLDRLLRQEKYHDSHTLKRLIEEHRGAKCSEPRDKVYGLVGLASDAVQFPMDYNKSLYDVWKDTMVFMNQWHLFKDESQIVLIGALVKSALMDNHSDPLSQISVEHEDQSDPTQLLEDRDSPLVFCLKAVPLGSIIHVGPLASDIVSRPNEASAWRLAIQGLFLGNELGEANREHDILLRTLLESDESEIEMKCFNRPSTVS</sequence>
<name>A0AAE8N7E9_9PEZI</name>
<comment type="caution">
    <text evidence="3">The sequence shown here is derived from an EMBL/GenBank/DDBJ whole genome shotgun (WGS) entry which is preliminary data.</text>
</comment>
<dbReference type="PANTHER" id="PTHR24148">
    <property type="entry name" value="ANKYRIN REPEAT DOMAIN-CONTAINING PROTEIN 39 HOMOLOG-RELATED"/>
    <property type="match status" value="1"/>
</dbReference>
<evidence type="ECO:0000256" key="1">
    <source>
        <dbReference type="SAM" id="MobiDB-lite"/>
    </source>
</evidence>
<proteinExistence type="predicted"/>
<dbReference type="Pfam" id="PF06985">
    <property type="entry name" value="HET"/>
    <property type="match status" value="1"/>
</dbReference>